<evidence type="ECO:0000256" key="1">
    <source>
        <dbReference type="SAM" id="SignalP"/>
    </source>
</evidence>
<evidence type="ECO:0008006" key="4">
    <source>
        <dbReference type="Google" id="ProtNLM"/>
    </source>
</evidence>
<name>A0ABY6CXV7_9BACT</name>
<keyword evidence="3" id="KW-1185">Reference proteome</keyword>
<reference evidence="2" key="1">
    <citation type="submission" date="2022-10" db="EMBL/GenBank/DDBJ databases">
        <title>Comparative genomics and taxonomic characterization of three novel marine species of genus Reichenbachiella exhibiting antioxidant and polysaccharide degradation activities.</title>
        <authorList>
            <person name="Muhammad N."/>
            <person name="Lee Y.-J."/>
            <person name="Ko J."/>
            <person name="Kim S.-G."/>
        </authorList>
    </citation>
    <scope>NUCLEOTIDE SEQUENCE</scope>
    <source>
        <strain evidence="2">Wsw4-B4</strain>
    </source>
</reference>
<dbReference type="RefSeq" id="WP_263049945.1">
    <property type="nucleotide sequence ID" value="NZ_CP106735.1"/>
</dbReference>
<feature type="chain" id="PRO_5046682969" description="WG containing repeat-containing protein" evidence="1">
    <location>
        <begin position="21"/>
        <end position="542"/>
    </location>
</feature>
<dbReference type="EMBL" id="CP106735">
    <property type="protein sequence ID" value="UXX78199.1"/>
    <property type="molecule type" value="Genomic_DNA"/>
</dbReference>
<dbReference type="Proteomes" id="UP001062165">
    <property type="component" value="Chromosome"/>
</dbReference>
<feature type="signal peptide" evidence="1">
    <location>
        <begin position="1"/>
        <end position="20"/>
    </location>
</feature>
<accession>A0ABY6CXV7</accession>
<evidence type="ECO:0000313" key="2">
    <source>
        <dbReference type="EMBL" id="UXX78199.1"/>
    </source>
</evidence>
<sequence>MFKANALLILFIFSFFSTQAQTKEEFISFLKDMKETLDDSKYLGWKSVDKSSILDSVYFSETSVEEAKRRAFNFSNSLYFSSNNNEIYTYSEYPFGKYYYDSMRVTLEDGQQFYTGIEDGGHFSEGSFAFDPDTLNSPVSSVSGKVRYWYPDRVKVFTFDKKNLGKKIWKEGIYAQLLELEDNFLKVNIGPGDSLSYSKYYSTGYLEMRVYALNDKQEDISRVFGTSMNSMEGLSELIDMVIEKGKDETVDGEKLGEYMSGLAENEFANPGVNFAASVEGTIDQVMVVVRLEDDWDYVEDSVVIVPETIATEGWQRDGDVALNSDQIHVSFREVTADQLIAQSTMKASNHYNEYLEIYQPRVDLRLPWIDNEFLTGYQDLEVELTHVEFYKNKKMLPASVESSRMNTPVYYGFLGTLEKEKAIANLVKGEFSFDYATQVQLRKLEESQYTIDHHSIVSIPWDAMGYADSRDFRSHMAGQKVWAKNSSGDWLVMIDDNFYFKERTNSVNYCFAGQVTEVFVAEIKEGKEQIRIPFDLEIQQPD</sequence>
<proteinExistence type="predicted"/>
<protein>
    <recommendedName>
        <fullName evidence="4">WG containing repeat-containing protein</fullName>
    </recommendedName>
</protein>
<keyword evidence="1" id="KW-0732">Signal</keyword>
<organism evidence="2 3">
    <name type="scientific">Reichenbachiella carrageenanivorans</name>
    <dbReference type="NCBI Taxonomy" id="2979869"/>
    <lineage>
        <taxon>Bacteria</taxon>
        <taxon>Pseudomonadati</taxon>
        <taxon>Bacteroidota</taxon>
        <taxon>Cytophagia</taxon>
        <taxon>Cytophagales</taxon>
        <taxon>Reichenbachiellaceae</taxon>
        <taxon>Reichenbachiella</taxon>
    </lineage>
</organism>
<gene>
    <name evidence="2" type="ORF">N7E81_12605</name>
</gene>
<evidence type="ECO:0000313" key="3">
    <source>
        <dbReference type="Proteomes" id="UP001062165"/>
    </source>
</evidence>